<protein>
    <submittedName>
        <fullName evidence="1">Uncharacterized protein</fullName>
    </submittedName>
</protein>
<keyword evidence="2" id="KW-1185">Reference proteome</keyword>
<organism evidence="1 2">
    <name type="scientific">Mycena alexandri</name>
    <dbReference type="NCBI Taxonomy" id="1745969"/>
    <lineage>
        <taxon>Eukaryota</taxon>
        <taxon>Fungi</taxon>
        <taxon>Dikarya</taxon>
        <taxon>Basidiomycota</taxon>
        <taxon>Agaricomycotina</taxon>
        <taxon>Agaricomycetes</taxon>
        <taxon>Agaricomycetidae</taxon>
        <taxon>Agaricales</taxon>
        <taxon>Marasmiineae</taxon>
        <taxon>Mycenaceae</taxon>
        <taxon>Mycena</taxon>
    </lineage>
</organism>
<name>A0AAD6WPK6_9AGAR</name>
<proteinExistence type="predicted"/>
<dbReference type="EMBL" id="JARJCM010000311">
    <property type="protein sequence ID" value="KAJ7019011.1"/>
    <property type="molecule type" value="Genomic_DNA"/>
</dbReference>
<sequence>MESLTQGKSLGEEILFLAASKAENKWHHIFTEDGLYANALLGDRMQWFRAEVEMYRWLEQYERKHVELMRVIKSWRDVVFKWMDELTFEFTSFIVSANEQRPVRCLTQNSSRRPDLSSWGTWVVSRYLSGGRELKWWMRT</sequence>
<reference evidence="1" key="1">
    <citation type="submission" date="2023-03" db="EMBL/GenBank/DDBJ databases">
        <title>Massive genome expansion in bonnet fungi (Mycena s.s.) driven by repeated elements and novel gene families across ecological guilds.</title>
        <authorList>
            <consortium name="Lawrence Berkeley National Laboratory"/>
            <person name="Harder C.B."/>
            <person name="Miyauchi S."/>
            <person name="Viragh M."/>
            <person name="Kuo A."/>
            <person name="Thoen E."/>
            <person name="Andreopoulos B."/>
            <person name="Lu D."/>
            <person name="Skrede I."/>
            <person name="Drula E."/>
            <person name="Henrissat B."/>
            <person name="Morin E."/>
            <person name="Kohler A."/>
            <person name="Barry K."/>
            <person name="LaButti K."/>
            <person name="Morin E."/>
            <person name="Salamov A."/>
            <person name="Lipzen A."/>
            <person name="Mereny Z."/>
            <person name="Hegedus B."/>
            <person name="Baldrian P."/>
            <person name="Stursova M."/>
            <person name="Weitz H."/>
            <person name="Taylor A."/>
            <person name="Grigoriev I.V."/>
            <person name="Nagy L.G."/>
            <person name="Martin F."/>
            <person name="Kauserud H."/>
        </authorList>
    </citation>
    <scope>NUCLEOTIDE SEQUENCE</scope>
    <source>
        <strain evidence="1">CBHHK200</strain>
    </source>
</reference>
<accession>A0AAD6WPK6</accession>
<dbReference type="AlphaFoldDB" id="A0AAD6WPK6"/>
<evidence type="ECO:0000313" key="2">
    <source>
        <dbReference type="Proteomes" id="UP001218188"/>
    </source>
</evidence>
<comment type="caution">
    <text evidence="1">The sequence shown here is derived from an EMBL/GenBank/DDBJ whole genome shotgun (WGS) entry which is preliminary data.</text>
</comment>
<gene>
    <name evidence="1" type="ORF">C8F04DRAFT_1198187</name>
</gene>
<evidence type="ECO:0000313" key="1">
    <source>
        <dbReference type="EMBL" id="KAJ7019011.1"/>
    </source>
</evidence>
<dbReference type="Proteomes" id="UP001218188">
    <property type="component" value="Unassembled WGS sequence"/>
</dbReference>